<dbReference type="PROSITE" id="PS50948">
    <property type="entry name" value="PAN"/>
    <property type="match status" value="1"/>
</dbReference>
<evidence type="ECO:0000256" key="1">
    <source>
        <dbReference type="ARBA" id="ARBA00022598"/>
    </source>
</evidence>
<dbReference type="InterPro" id="IPR003609">
    <property type="entry name" value="Pan_app"/>
</dbReference>
<accession>A0A2R5GUR1</accession>
<dbReference type="EMBL" id="BEYU01000203">
    <property type="protein sequence ID" value="GBG34592.1"/>
    <property type="molecule type" value="Genomic_DNA"/>
</dbReference>
<dbReference type="GO" id="GO:0005524">
    <property type="term" value="F:ATP binding"/>
    <property type="evidence" value="ECO:0007669"/>
    <property type="project" value="UniProtKB-KW"/>
</dbReference>
<keyword evidence="5" id="KW-1133">Transmembrane helix</keyword>
<keyword evidence="1" id="KW-0436">Ligase</keyword>
<protein>
    <submittedName>
        <fullName evidence="7">Tubulin polyglutamylase ttll6</fullName>
    </submittedName>
</protein>
<name>A0A2R5GUR1_9STRA</name>
<evidence type="ECO:0000256" key="5">
    <source>
        <dbReference type="SAM" id="Phobius"/>
    </source>
</evidence>
<evidence type="ECO:0000313" key="7">
    <source>
        <dbReference type="EMBL" id="GBG34592.1"/>
    </source>
</evidence>
<evidence type="ECO:0000313" key="8">
    <source>
        <dbReference type="Proteomes" id="UP000241890"/>
    </source>
</evidence>
<dbReference type="PROSITE" id="PS51221">
    <property type="entry name" value="TTL"/>
    <property type="match status" value="1"/>
</dbReference>
<keyword evidence="2" id="KW-0547">Nucleotide-binding</keyword>
<dbReference type="GO" id="GO:0000226">
    <property type="term" value="P:microtubule cytoskeleton organization"/>
    <property type="evidence" value="ECO:0007669"/>
    <property type="project" value="TreeGrafter"/>
</dbReference>
<gene>
    <name evidence="7" type="ORF">FCC1311_108132</name>
</gene>
<feature type="transmembrane region" description="Helical" evidence="5">
    <location>
        <begin position="55"/>
        <end position="78"/>
    </location>
</feature>
<dbReference type="GO" id="GO:0015631">
    <property type="term" value="F:tubulin binding"/>
    <property type="evidence" value="ECO:0007669"/>
    <property type="project" value="TreeGrafter"/>
</dbReference>
<evidence type="ECO:0000259" key="6">
    <source>
        <dbReference type="PROSITE" id="PS50948"/>
    </source>
</evidence>
<evidence type="ECO:0000256" key="2">
    <source>
        <dbReference type="ARBA" id="ARBA00022741"/>
    </source>
</evidence>
<dbReference type="SUPFAM" id="SSF56059">
    <property type="entry name" value="Glutathione synthetase ATP-binding domain-like"/>
    <property type="match status" value="1"/>
</dbReference>
<evidence type="ECO:0000256" key="4">
    <source>
        <dbReference type="SAM" id="MobiDB-lite"/>
    </source>
</evidence>
<dbReference type="InterPro" id="IPR004344">
    <property type="entry name" value="TTL/TTLL_fam"/>
</dbReference>
<proteinExistence type="predicted"/>
<organism evidence="7 8">
    <name type="scientific">Hondaea fermentalgiana</name>
    <dbReference type="NCBI Taxonomy" id="2315210"/>
    <lineage>
        <taxon>Eukaryota</taxon>
        <taxon>Sar</taxon>
        <taxon>Stramenopiles</taxon>
        <taxon>Bigyra</taxon>
        <taxon>Labyrinthulomycetes</taxon>
        <taxon>Thraustochytrida</taxon>
        <taxon>Thraustochytriidae</taxon>
        <taxon>Hondaea</taxon>
    </lineage>
</organism>
<dbReference type="GO" id="GO:0036064">
    <property type="term" value="C:ciliary basal body"/>
    <property type="evidence" value="ECO:0007669"/>
    <property type="project" value="TreeGrafter"/>
</dbReference>
<keyword evidence="8" id="KW-1185">Reference proteome</keyword>
<comment type="caution">
    <text evidence="7">The sequence shown here is derived from an EMBL/GenBank/DDBJ whole genome shotgun (WGS) entry which is preliminary data.</text>
</comment>
<sequence>MADAGGNGRYQIPRRPKRTRSNDLGTNAAAQALAQAAAQAAAWHDESRENLMETVVFHVIALRAIVLGFSAAILLLGISALVDASGARVWLGMADQGSCELPEGGFAAPTFDASISAWDTRLSCRDAQAWDHIHLVGRELHVTSADSLGACCSACSARRRCVGLSFNFVADRCVLFKDHISDAVQASWTRSLVIHTQAGVNASSLSKHCRPARETERWDPAWTYERALAPPSFSVESTYRDPSSRNRRTRTDYRDHVTGALRDVGLVPISSYEPSVRADVVWALHWETEQAFAEAALGPWQLLNMVPGALDRTLGEKDALHRTTRAARARLGATRIDAFMPHSLVLPDEAAALSAEPDRVWIWKPLRSWSGDGIAVLTGSQAQARATRERLGTQKVILQSYILRPLTLMGHKFDARWWAIVTSVAPLRIYSIPDAYLRPAALPYRTDRAGLVDKCIHVTNGKVFKHCKGSRKLGLASHHVRDRFLLDTLRDEAGGLLTEDMRGKIRRTLVSRTQTSLVKTILLALPGLLEARNWTQARTFQLLSFDVIYDAATASPWIEEVNTNGFLGSGVLEVSRAMSSDILRDMFVLVGAAGYDRSTYQASLERAILRRGSDARASVPAVQAAVDELFAPQRSWKMIYPRIRDPLHAEIDAFAQDAGDDAEHGKLLADLLPGIPGQPALSTKLDAELPL</sequence>
<keyword evidence="5" id="KW-0812">Transmembrane</keyword>
<reference evidence="7 8" key="1">
    <citation type="submission" date="2017-12" db="EMBL/GenBank/DDBJ databases">
        <title>Sequencing, de novo assembly and annotation of complete genome of a new Thraustochytrid species, strain FCC1311.</title>
        <authorList>
            <person name="Sedici K."/>
            <person name="Godart F."/>
            <person name="Aiese Cigliano R."/>
            <person name="Sanseverino W."/>
            <person name="Barakat M."/>
            <person name="Ortet P."/>
            <person name="Marechal E."/>
            <person name="Cagnac O."/>
            <person name="Amato A."/>
        </authorList>
    </citation>
    <scope>NUCLEOTIDE SEQUENCE [LARGE SCALE GENOMIC DNA]</scope>
</reference>
<dbReference type="PANTHER" id="PTHR12241">
    <property type="entry name" value="TUBULIN POLYGLUTAMYLASE"/>
    <property type="match status" value="1"/>
</dbReference>
<dbReference type="Proteomes" id="UP000241890">
    <property type="component" value="Unassembled WGS sequence"/>
</dbReference>
<dbReference type="Pfam" id="PF03133">
    <property type="entry name" value="TTL"/>
    <property type="match status" value="1"/>
</dbReference>
<keyword evidence="3" id="KW-0067">ATP-binding</keyword>
<keyword evidence="5" id="KW-0472">Membrane</keyword>
<dbReference type="Gene3D" id="3.30.470.20">
    <property type="entry name" value="ATP-grasp fold, B domain"/>
    <property type="match status" value="1"/>
</dbReference>
<feature type="domain" description="Apple" evidence="6">
    <location>
        <begin position="124"/>
        <end position="209"/>
    </location>
</feature>
<dbReference type="AlphaFoldDB" id="A0A2R5GUR1"/>
<dbReference type="InParanoid" id="A0A2R5GUR1"/>
<dbReference type="GO" id="GO:0070740">
    <property type="term" value="F:tubulin-glutamic acid ligase activity"/>
    <property type="evidence" value="ECO:0007669"/>
    <property type="project" value="TreeGrafter"/>
</dbReference>
<feature type="region of interest" description="Disordered" evidence="4">
    <location>
        <begin position="1"/>
        <end position="22"/>
    </location>
</feature>
<evidence type="ECO:0000256" key="3">
    <source>
        <dbReference type="ARBA" id="ARBA00022840"/>
    </source>
</evidence>